<evidence type="ECO:0000256" key="4">
    <source>
        <dbReference type="ARBA" id="ARBA00022692"/>
    </source>
</evidence>
<dbReference type="SUPFAM" id="SSF51735">
    <property type="entry name" value="NAD(P)-binding Rossmann-fold domains"/>
    <property type="match status" value="1"/>
</dbReference>
<feature type="transmembrane region" description="Helical" evidence="7">
    <location>
        <begin position="127"/>
        <end position="150"/>
    </location>
</feature>
<dbReference type="InterPro" id="IPR036291">
    <property type="entry name" value="NAD(P)-bd_dom_sf"/>
</dbReference>
<dbReference type="Pfam" id="PF00999">
    <property type="entry name" value="Na_H_Exchanger"/>
    <property type="match status" value="1"/>
</dbReference>
<sequence>SYLLHRIRVPTMVGFLAAGVLIGPGGLGLVRDPRAIQGMAEIGIVLLLFVIGLKFSLAGLFRMRSTVLGAGALQVALTVAAAAGAARVWGLPPAQAILWGFLAALSSTAILLKAYEERGEIDSPQGRLAVGILLFQDLAVIPMMLLIPWLGGSGPAGWGQAAWALATSVALLAGFLFAARFLFPWLLERAVRTRSGEIFMLAVVLTALGTAYLAGLGGISLALGAFLAGMVISESEYSYQIVSEVAPFRDIFTSLFFVSIGMLVEPALWWSQPLAAGGLALAVMAVKGLIVALVALALGAGPRVALLAALALGQIGEFSFVLAQAGTARGLMEPGHFRLFLAASITAMALTPFAIQLSDFLAGRLFSPRLDENGRRQAAPPGAGAHGHVVIVGYGFNGRNVANLLAEMQAPYAILELNPVTVRRLRRAGEWVIFGDAARRPVLLQAGVRYARALVVSTADPAACRQIAAQARELNPSLAILVRTRYSGEIAELHRLGAEEVVADEFEASLALAGRLMALYGTGGSEIAEKQASIRSASYQLLRKERKGI</sequence>
<evidence type="ECO:0000256" key="2">
    <source>
        <dbReference type="ARBA" id="ARBA00005551"/>
    </source>
</evidence>
<dbReference type="Gene3D" id="1.20.1530.20">
    <property type="match status" value="1"/>
</dbReference>
<evidence type="ECO:0000256" key="7">
    <source>
        <dbReference type="SAM" id="Phobius"/>
    </source>
</evidence>
<comment type="similarity">
    <text evidence="2">Belongs to the monovalent cation:proton antiporter 2 (CPA2) transporter (TC 2.A.37) family.</text>
</comment>
<dbReference type="PANTHER" id="PTHR42751:SF3">
    <property type="entry name" value="SODIUM_GLUTAMATE SYMPORTER"/>
    <property type="match status" value="1"/>
</dbReference>
<keyword evidence="5 7" id="KW-1133">Transmembrane helix</keyword>
<gene>
    <name evidence="9" type="ORF">HY618_01950</name>
</gene>
<feature type="transmembrane region" description="Helical" evidence="7">
    <location>
        <begin position="277"/>
        <end position="298"/>
    </location>
</feature>
<proteinExistence type="inferred from homology"/>
<organism evidence="9 10">
    <name type="scientific">Tectimicrobiota bacterium</name>
    <dbReference type="NCBI Taxonomy" id="2528274"/>
    <lineage>
        <taxon>Bacteria</taxon>
        <taxon>Pseudomonadati</taxon>
        <taxon>Nitrospinota/Tectimicrobiota group</taxon>
        <taxon>Candidatus Tectimicrobiota</taxon>
    </lineage>
</organism>
<evidence type="ECO:0000313" key="9">
    <source>
        <dbReference type="EMBL" id="MBI4251196.1"/>
    </source>
</evidence>
<keyword evidence="6 7" id="KW-0472">Membrane</keyword>
<dbReference type="GO" id="GO:0015297">
    <property type="term" value="F:antiporter activity"/>
    <property type="evidence" value="ECO:0007669"/>
    <property type="project" value="InterPro"/>
</dbReference>
<evidence type="ECO:0000256" key="3">
    <source>
        <dbReference type="ARBA" id="ARBA00022448"/>
    </source>
</evidence>
<feature type="non-terminal residue" evidence="9">
    <location>
        <position position="1"/>
    </location>
</feature>
<dbReference type="InterPro" id="IPR006153">
    <property type="entry name" value="Cation/H_exchanger_TM"/>
</dbReference>
<comment type="subcellular location">
    <subcellularLocation>
        <location evidence="1">Membrane</location>
        <topology evidence="1">Multi-pass membrane protein</topology>
    </subcellularLocation>
</comment>
<feature type="transmembrane region" description="Helical" evidence="7">
    <location>
        <begin position="304"/>
        <end position="325"/>
    </location>
</feature>
<keyword evidence="3" id="KW-0813">Transport</keyword>
<dbReference type="Pfam" id="PF02254">
    <property type="entry name" value="TrkA_N"/>
    <property type="match status" value="1"/>
</dbReference>
<dbReference type="Proteomes" id="UP000752292">
    <property type="component" value="Unassembled WGS sequence"/>
</dbReference>
<feature type="domain" description="RCK N-terminal" evidence="8">
    <location>
        <begin position="386"/>
        <end position="502"/>
    </location>
</feature>
<feature type="transmembrane region" description="Helical" evidence="7">
    <location>
        <begin position="162"/>
        <end position="186"/>
    </location>
</feature>
<dbReference type="GO" id="GO:0006813">
    <property type="term" value="P:potassium ion transport"/>
    <property type="evidence" value="ECO:0007669"/>
    <property type="project" value="InterPro"/>
</dbReference>
<evidence type="ECO:0000256" key="6">
    <source>
        <dbReference type="ARBA" id="ARBA00023136"/>
    </source>
</evidence>
<feature type="transmembrane region" description="Helical" evidence="7">
    <location>
        <begin position="42"/>
        <end position="61"/>
    </location>
</feature>
<reference evidence="9" key="1">
    <citation type="submission" date="2020-07" db="EMBL/GenBank/DDBJ databases">
        <title>Huge and variable diversity of episymbiotic CPR bacteria and DPANN archaea in groundwater ecosystems.</title>
        <authorList>
            <person name="He C.Y."/>
            <person name="Keren R."/>
            <person name="Whittaker M."/>
            <person name="Farag I.F."/>
            <person name="Doudna J."/>
            <person name="Cate J.H.D."/>
            <person name="Banfield J.F."/>
        </authorList>
    </citation>
    <scope>NUCLEOTIDE SEQUENCE</scope>
    <source>
        <strain evidence="9">NC_groundwater_1370_Ag_S-0.2um_69_93</strain>
    </source>
</reference>
<dbReference type="InterPro" id="IPR003148">
    <property type="entry name" value="RCK_N"/>
</dbReference>
<accession>A0A933E7K3</accession>
<dbReference type="PROSITE" id="PS51201">
    <property type="entry name" value="RCK_N"/>
    <property type="match status" value="1"/>
</dbReference>
<feature type="transmembrane region" description="Helical" evidence="7">
    <location>
        <begin position="198"/>
        <end position="231"/>
    </location>
</feature>
<evidence type="ECO:0000259" key="8">
    <source>
        <dbReference type="PROSITE" id="PS51201"/>
    </source>
</evidence>
<dbReference type="Gene3D" id="3.40.50.720">
    <property type="entry name" value="NAD(P)-binding Rossmann-like Domain"/>
    <property type="match status" value="1"/>
</dbReference>
<name>A0A933E7K3_UNCTE</name>
<feature type="transmembrane region" description="Helical" evidence="7">
    <location>
        <begin position="12"/>
        <end position="30"/>
    </location>
</feature>
<dbReference type="EMBL" id="JACQRX010000084">
    <property type="protein sequence ID" value="MBI4251196.1"/>
    <property type="molecule type" value="Genomic_DNA"/>
</dbReference>
<dbReference type="GO" id="GO:0016020">
    <property type="term" value="C:membrane"/>
    <property type="evidence" value="ECO:0007669"/>
    <property type="project" value="UniProtKB-SubCell"/>
</dbReference>
<evidence type="ECO:0000313" key="10">
    <source>
        <dbReference type="Proteomes" id="UP000752292"/>
    </source>
</evidence>
<feature type="transmembrane region" description="Helical" evidence="7">
    <location>
        <begin position="68"/>
        <end position="90"/>
    </location>
</feature>
<comment type="caution">
    <text evidence="9">The sequence shown here is derived from an EMBL/GenBank/DDBJ whole genome shotgun (WGS) entry which is preliminary data.</text>
</comment>
<feature type="transmembrane region" description="Helical" evidence="7">
    <location>
        <begin position="337"/>
        <end position="355"/>
    </location>
</feature>
<dbReference type="InterPro" id="IPR038770">
    <property type="entry name" value="Na+/solute_symporter_sf"/>
</dbReference>
<dbReference type="AlphaFoldDB" id="A0A933E7K3"/>
<keyword evidence="4 7" id="KW-0812">Transmembrane</keyword>
<feature type="transmembrane region" description="Helical" evidence="7">
    <location>
        <begin position="96"/>
        <end position="115"/>
    </location>
</feature>
<feature type="transmembrane region" description="Helical" evidence="7">
    <location>
        <begin position="251"/>
        <end position="270"/>
    </location>
</feature>
<dbReference type="PANTHER" id="PTHR42751">
    <property type="entry name" value="SODIUM/HYDROGEN EXCHANGER FAMILY/TRKA DOMAIN PROTEIN"/>
    <property type="match status" value="1"/>
</dbReference>
<dbReference type="GO" id="GO:1902600">
    <property type="term" value="P:proton transmembrane transport"/>
    <property type="evidence" value="ECO:0007669"/>
    <property type="project" value="InterPro"/>
</dbReference>
<evidence type="ECO:0000256" key="1">
    <source>
        <dbReference type="ARBA" id="ARBA00004141"/>
    </source>
</evidence>
<protein>
    <submittedName>
        <fullName evidence="9">Cation:proton antiporter</fullName>
    </submittedName>
</protein>
<evidence type="ECO:0000256" key="5">
    <source>
        <dbReference type="ARBA" id="ARBA00022989"/>
    </source>
</evidence>